<protein>
    <submittedName>
        <fullName evidence="1">Uncharacterized protein</fullName>
    </submittedName>
</protein>
<sequence>MNYFPEFDLTTTENSQGFNLFEQQERIMEFSPLEGFFNMHSVPFPYQSEQLCFNDFPNLEDLSSNFACLEYNLSPIYEGLVIDQKPLSVNSPAPPHAHCENVADNLDELSMVVASGSSHSCKNEERVEGTRPNDRRRRTCSLELDEIRNHFDVPITKAAKQMNVGLSLLKKRCRELNIMRWPHRKIKSLNSLIYNVKELGLTEEVAMLEKHKLLVEKLPDMELSEETKRLRQACFKENYKRRRHLVIQAGL</sequence>
<evidence type="ECO:0000313" key="2">
    <source>
        <dbReference type="Proteomes" id="UP000828941"/>
    </source>
</evidence>
<reference evidence="1 2" key="1">
    <citation type="journal article" date="2022" name="DNA Res.">
        <title>Chromosomal-level genome assembly of the orchid tree Bauhinia variegata (Leguminosae; Cercidoideae) supports the allotetraploid origin hypothesis of Bauhinia.</title>
        <authorList>
            <person name="Zhong Y."/>
            <person name="Chen Y."/>
            <person name="Zheng D."/>
            <person name="Pang J."/>
            <person name="Liu Y."/>
            <person name="Luo S."/>
            <person name="Meng S."/>
            <person name="Qian L."/>
            <person name="Wei D."/>
            <person name="Dai S."/>
            <person name="Zhou R."/>
        </authorList>
    </citation>
    <scope>NUCLEOTIDE SEQUENCE [LARGE SCALE GENOMIC DNA]</scope>
    <source>
        <strain evidence="1">BV-YZ2020</strain>
    </source>
</reference>
<accession>A0ACB9NSM7</accession>
<comment type="caution">
    <text evidence="1">The sequence shown here is derived from an EMBL/GenBank/DDBJ whole genome shotgun (WGS) entry which is preliminary data.</text>
</comment>
<name>A0ACB9NSM7_BAUVA</name>
<evidence type="ECO:0000313" key="1">
    <source>
        <dbReference type="EMBL" id="KAI4337981.1"/>
    </source>
</evidence>
<proteinExistence type="predicted"/>
<keyword evidence="2" id="KW-1185">Reference proteome</keyword>
<gene>
    <name evidence="1" type="ORF">L6164_016340</name>
</gene>
<dbReference type="Proteomes" id="UP000828941">
    <property type="component" value="Chromosome 6"/>
</dbReference>
<organism evidence="1 2">
    <name type="scientific">Bauhinia variegata</name>
    <name type="common">Purple orchid tree</name>
    <name type="synonym">Phanera variegata</name>
    <dbReference type="NCBI Taxonomy" id="167791"/>
    <lineage>
        <taxon>Eukaryota</taxon>
        <taxon>Viridiplantae</taxon>
        <taxon>Streptophyta</taxon>
        <taxon>Embryophyta</taxon>
        <taxon>Tracheophyta</taxon>
        <taxon>Spermatophyta</taxon>
        <taxon>Magnoliopsida</taxon>
        <taxon>eudicotyledons</taxon>
        <taxon>Gunneridae</taxon>
        <taxon>Pentapetalae</taxon>
        <taxon>rosids</taxon>
        <taxon>fabids</taxon>
        <taxon>Fabales</taxon>
        <taxon>Fabaceae</taxon>
        <taxon>Cercidoideae</taxon>
        <taxon>Cercideae</taxon>
        <taxon>Bauhiniinae</taxon>
        <taxon>Bauhinia</taxon>
    </lineage>
</organism>
<dbReference type="EMBL" id="CM039431">
    <property type="protein sequence ID" value="KAI4337981.1"/>
    <property type="molecule type" value="Genomic_DNA"/>
</dbReference>